<comment type="similarity">
    <text evidence="2 3">Belongs to the YajQ family.</text>
</comment>
<evidence type="ECO:0000256" key="1">
    <source>
        <dbReference type="ARBA" id="ARBA00022741"/>
    </source>
</evidence>
<evidence type="ECO:0000256" key="2">
    <source>
        <dbReference type="ARBA" id="ARBA00093450"/>
    </source>
</evidence>
<dbReference type="SUPFAM" id="SSF89963">
    <property type="entry name" value="YajQ-like"/>
    <property type="match status" value="2"/>
</dbReference>
<comment type="caution">
    <text evidence="4">The sequence shown here is derived from an EMBL/GenBank/DDBJ whole genome shotgun (WGS) entry which is preliminary data.</text>
</comment>
<dbReference type="CDD" id="cd11740">
    <property type="entry name" value="YajQ_like"/>
    <property type="match status" value="1"/>
</dbReference>
<dbReference type="Pfam" id="PF04461">
    <property type="entry name" value="YajQ"/>
    <property type="match status" value="1"/>
</dbReference>
<dbReference type="PANTHER" id="PTHR30476:SF0">
    <property type="entry name" value="UPF0234 PROTEIN YAJQ"/>
    <property type="match status" value="1"/>
</dbReference>
<dbReference type="HAMAP" id="MF_00632">
    <property type="entry name" value="UPF0234"/>
    <property type="match status" value="1"/>
</dbReference>
<dbReference type="GO" id="GO:0000166">
    <property type="term" value="F:nucleotide binding"/>
    <property type="evidence" value="ECO:0007669"/>
    <property type="project" value="UniProtKB-UniRule"/>
</dbReference>
<dbReference type="InterPro" id="IPR035571">
    <property type="entry name" value="UPF0234-like_C"/>
</dbReference>
<accession>A0A2T2X8P9</accession>
<reference evidence="4 5" key="1">
    <citation type="journal article" date="2014" name="BMC Genomics">
        <title>Comparison of environmental and isolate Sulfobacillus genomes reveals diverse carbon, sulfur, nitrogen, and hydrogen metabolisms.</title>
        <authorList>
            <person name="Justice N.B."/>
            <person name="Norman A."/>
            <person name="Brown C.T."/>
            <person name="Singh A."/>
            <person name="Thomas B.C."/>
            <person name="Banfield J.F."/>
        </authorList>
    </citation>
    <scope>NUCLEOTIDE SEQUENCE [LARGE SCALE GENOMIC DNA]</scope>
    <source>
        <strain evidence="4">AMDSBA4</strain>
    </source>
</reference>
<evidence type="ECO:0000313" key="5">
    <source>
        <dbReference type="Proteomes" id="UP000242972"/>
    </source>
</evidence>
<keyword evidence="1 3" id="KW-0547">Nucleotide-binding</keyword>
<dbReference type="EMBL" id="PXYW01000073">
    <property type="protein sequence ID" value="PSR30828.1"/>
    <property type="molecule type" value="Genomic_DNA"/>
</dbReference>
<organism evidence="4 5">
    <name type="scientific">Sulfobacillus benefaciens</name>
    <dbReference type="NCBI Taxonomy" id="453960"/>
    <lineage>
        <taxon>Bacteria</taxon>
        <taxon>Bacillati</taxon>
        <taxon>Bacillota</taxon>
        <taxon>Clostridia</taxon>
        <taxon>Eubacteriales</taxon>
        <taxon>Clostridiales Family XVII. Incertae Sedis</taxon>
        <taxon>Sulfobacillus</taxon>
    </lineage>
</organism>
<dbReference type="AlphaFoldDB" id="A0A2T2X8P9"/>
<comment type="function">
    <text evidence="3">Nucleotide-binding protein.</text>
</comment>
<dbReference type="GO" id="GO:0005829">
    <property type="term" value="C:cytosol"/>
    <property type="evidence" value="ECO:0007669"/>
    <property type="project" value="TreeGrafter"/>
</dbReference>
<dbReference type="Gene3D" id="3.30.70.990">
    <property type="entry name" value="YajQ-like, domain 2"/>
    <property type="match status" value="1"/>
</dbReference>
<dbReference type="InterPro" id="IPR007551">
    <property type="entry name" value="YajQ/Smlt4090-like"/>
</dbReference>
<dbReference type="PANTHER" id="PTHR30476">
    <property type="entry name" value="UPF0234 PROTEIN YAJQ"/>
    <property type="match status" value="1"/>
</dbReference>
<protein>
    <recommendedName>
        <fullName evidence="3">Nucleotide-binding protein C7B46_17490</fullName>
    </recommendedName>
</protein>
<proteinExistence type="inferred from homology"/>
<evidence type="ECO:0000256" key="3">
    <source>
        <dbReference type="HAMAP-Rule" id="MF_00632"/>
    </source>
</evidence>
<dbReference type="NCBIfam" id="NF003819">
    <property type="entry name" value="PRK05412.1"/>
    <property type="match status" value="1"/>
</dbReference>
<dbReference type="Proteomes" id="UP000242972">
    <property type="component" value="Unassembled WGS sequence"/>
</dbReference>
<sequence length="165" mass="18781">MAKENSFDIVSTPDLSELQNAIDQTRRETATRYDFRGKEISVEWDASNWLIVLQAPEGLVMDSLQAVLSEKCARRNVPLRFLEFGEPKHRGLDQSRVEVTVKHGIESGKAKEIQKAIRGKFPKIDVQIQGDALRVSSKSKDDLQQVMQFVRGSDFGLELNFNNFR</sequence>
<dbReference type="Gene3D" id="3.30.70.860">
    <property type="match status" value="1"/>
</dbReference>
<evidence type="ECO:0000313" key="4">
    <source>
        <dbReference type="EMBL" id="PSR30828.1"/>
    </source>
</evidence>
<dbReference type="InterPro" id="IPR036183">
    <property type="entry name" value="YajQ-like_sf"/>
</dbReference>
<name>A0A2T2X8P9_9FIRM</name>
<dbReference type="InterPro" id="IPR035570">
    <property type="entry name" value="UPF0234_N"/>
</dbReference>
<gene>
    <name evidence="4" type="ORF">C7B46_17490</name>
</gene>